<protein>
    <recommendedName>
        <fullName evidence="4">coproporphyrinogen oxidase</fullName>
        <ecNumber evidence="4">1.3.3.3</ecNumber>
    </recommendedName>
</protein>
<feature type="region of interest" description="Disordered" evidence="7">
    <location>
        <begin position="1"/>
        <end position="20"/>
    </location>
</feature>
<accession>A0A382T4K5</accession>
<evidence type="ECO:0000256" key="4">
    <source>
        <dbReference type="ARBA" id="ARBA00012869"/>
    </source>
</evidence>
<evidence type="ECO:0000256" key="2">
    <source>
        <dbReference type="ARBA" id="ARBA00010644"/>
    </source>
</evidence>
<dbReference type="EC" id="1.3.3.3" evidence="4"/>
<dbReference type="Pfam" id="PF01218">
    <property type="entry name" value="Coprogen_oxidas"/>
    <property type="match status" value="1"/>
</dbReference>
<comment type="similarity">
    <text evidence="2">Belongs to the aerobic coproporphyrinogen-III oxidase family.</text>
</comment>
<dbReference type="InterPro" id="IPR036406">
    <property type="entry name" value="Coprogen_oxidase_aer_sf"/>
</dbReference>
<evidence type="ECO:0000256" key="7">
    <source>
        <dbReference type="SAM" id="MobiDB-lite"/>
    </source>
</evidence>
<reference evidence="8" key="1">
    <citation type="submission" date="2018-05" db="EMBL/GenBank/DDBJ databases">
        <authorList>
            <person name="Lanie J.A."/>
            <person name="Ng W.-L."/>
            <person name="Kazmierczak K.M."/>
            <person name="Andrzejewski T.M."/>
            <person name="Davidsen T.M."/>
            <person name="Wayne K.J."/>
            <person name="Tettelin H."/>
            <person name="Glass J.I."/>
            <person name="Rusch D."/>
            <person name="Podicherti R."/>
            <person name="Tsui H.-C.T."/>
            <person name="Winkler M.E."/>
        </authorList>
    </citation>
    <scope>NUCLEOTIDE SEQUENCE</scope>
</reference>
<keyword evidence="6" id="KW-0627">Porphyrin biosynthesis</keyword>
<comment type="subunit">
    <text evidence="3">Homodimer.</text>
</comment>
<dbReference type="GO" id="GO:0006782">
    <property type="term" value="P:protoporphyrinogen IX biosynthetic process"/>
    <property type="evidence" value="ECO:0007669"/>
    <property type="project" value="TreeGrafter"/>
</dbReference>
<keyword evidence="5" id="KW-0560">Oxidoreductase</keyword>
<feature type="compositionally biased region" description="Basic and acidic residues" evidence="7">
    <location>
        <begin position="1"/>
        <end position="13"/>
    </location>
</feature>
<sequence>MSDRDAEISRFDSKPSSYDESVAFTTDGNVSRTPDSAAVLVYFRDLQDYICAALEEVEGGGASFHEDNWERDAGGGGQTRVLAGETIEKAGVNFSHVIGDHLPPSA</sequence>
<dbReference type="SUPFAM" id="SSF102886">
    <property type="entry name" value="Coproporphyrinogen III oxidase"/>
    <property type="match status" value="1"/>
</dbReference>
<dbReference type="PANTHER" id="PTHR10755:SF0">
    <property type="entry name" value="OXYGEN-DEPENDENT COPROPORPHYRINOGEN-III OXIDASE, MITOCHONDRIAL"/>
    <property type="match status" value="1"/>
</dbReference>
<evidence type="ECO:0000256" key="5">
    <source>
        <dbReference type="ARBA" id="ARBA00023002"/>
    </source>
</evidence>
<evidence type="ECO:0000313" key="8">
    <source>
        <dbReference type="EMBL" id="SVD16996.1"/>
    </source>
</evidence>
<dbReference type="InterPro" id="IPR001260">
    <property type="entry name" value="Coprogen_oxidase_aer"/>
</dbReference>
<dbReference type="EMBL" id="UINC01133835">
    <property type="protein sequence ID" value="SVD16996.1"/>
    <property type="molecule type" value="Genomic_DNA"/>
</dbReference>
<dbReference type="GO" id="GO:0005737">
    <property type="term" value="C:cytoplasm"/>
    <property type="evidence" value="ECO:0007669"/>
    <property type="project" value="TreeGrafter"/>
</dbReference>
<comment type="pathway">
    <text evidence="1">Porphyrin-containing compound metabolism; protoporphyrin-IX biosynthesis; protoporphyrinogen-IX from coproporphyrinogen-III (O2 route): step 1/1.</text>
</comment>
<evidence type="ECO:0000256" key="1">
    <source>
        <dbReference type="ARBA" id="ARBA00005168"/>
    </source>
</evidence>
<organism evidence="8">
    <name type="scientific">marine metagenome</name>
    <dbReference type="NCBI Taxonomy" id="408172"/>
    <lineage>
        <taxon>unclassified sequences</taxon>
        <taxon>metagenomes</taxon>
        <taxon>ecological metagenomes</taxon>
    </lineage>
</organism>
<gene>
    <name evidence="8" type="ORF">METZ01_LOCUS369850</name>
</gene>
<name>A0A382T4K5_9ZZZZ</name>
<dbReference type="GO" id="GO:0004109">
    <property type="term" value="F:coproporphyrinogen oxidase activity"/>
    <property type="evidence" value="ECO:0007669"/>
    <property type="project" value="UniProtKB-EC"/>
</dbReference>
<proteinExistence type="inferred from homology"/>
<dbReference type="Gene3D" id="3.40.1500.10">
    <property type="entry name" value="Coproporphyrinogen III oxidase, aerobic"/>
    <property type="match status" value="1"/>
</dbReference>
<evidence type="ECO:0000256" key="3">
    <source>
        <dbReference type="ARBA" id="ARBA00011738"/>
    </source>
</evidence>
<feature type="non-terminal residue" evidence="8">
    <location>
        <position position="106"/>
    </location>
</feature>
<dbReference type="AlphaFoldDB" id="A0A382T4K5"/>
<evidence type="ECO:0000256" key="6">
    <source>
        <dbReference type="ARBA" id="ARBA00023244"/>
    </source>
</evidence>
<dbReference type="PANTHER" id="PTHR10755">
    <property type="entry name" value="COPROPORPHYRINOGEN III OXIDASE, MITOCHONDRIAL"/>
    <property type="match status" value="1"/>
</dbReference>